<dbReference type="Proteomes" id="UP000323521">
    <property type="component" value="Chromosome"/>
</dbReference>
<reference evidence="1 2" key="1">
    <citation type="submission" date="2016-10" db="EMBL/GenBank/DDBJ databases">
        <title>Complete Genome Sequence of Peptococcaceae strain DCMF.</title>
        <authorList>
            <person name="Edwards R.J."/>
            <person name="Holland S.I."/>
            <person name="Deshpande N.P."/>
            <person name="Wong Y.K."/>
            <person name="Ertan H."/>
            <person name="Manefield M."/>
            <person name="Russell T.L."/>
            <person name="Lee M.J."/>
        </authorList>
    </citation>
    <scope>NUCLEOTIDE SEQUENCE [LARGE SCALE GENOMIC DNA]</scope>
    <source>
        <strain evidence="1 2">DCMF</strain>
    </source>
</reference>
<dbReference type="KEGG" id="fwa:DCMF_26085"/>
<dbReference type="EMBL" id="CP017634">
    <property type="protein sequence ID" value="ATW27760.1"/>
    <property type="molecule type" value="Genomic_DNA"/>
</dbReference>
<name>A0A3G1KZB9_FORW1</name>
<sequence length="59" mass="6791">MFSCLKWCEQPSGSGQGEIFPGCWKLRRSESGRRRGFVFRLREGIKGGTEIEIRRGKTK</sequence>
<evidence type="ECO:0000313" key="2">
    <source>
        <dbReference type="Proteomes" id="UP000323521"/>
    </source>
</evidence>
<organism evidence="1 2">
    <name type="scientific">Formimonas warabiya</name>
    <dbReference type="NCBI Taxonomy" id="1761012"/>
    <lineage>
        <taxon>Bacteria</taxon>
        <taxon>Bacillati</taxon>
        <taxon>Bacillota</taxon>
        <taxon>Clostridia</taxon>
        <taxon>Eubacteriales</taxon>
        <taxon>Peptococcaceae</taxon>
        <taxon>Candidatus Formimonas</taxon>
    </lineage>
</organism>
<proteinExistence type="predicted"/>
<gene>
    <name evidence="1" type="ORF">DCMF_26085</name>
</gene>
<protein>
    <submittedName>
        <fullName evidence="1">Uncharacterized protein</fullName>
    </submittedName>
</protein>
<evidence type="ECO:0000313" key="1">
    <source>
        <dbReference type="EMBL" id="ATW27760.1"/>
    </source>
</evidence>
<keyword evidence="2" id="KW-1185">Reference proteome</keyword>
<dbReference type="AlphaFoldDB" id="A0A3G1KZB9"/>
<accession>A0A3G1KZB9</accession>